<comment type="caution">
    <text evidence="1">The sequence shown here is derived from an EMBL/GenBank/DDBJ whole genome shotgun (WGS) entry which is preliminary data.</text>
</comment>
<gene>
    <name evidence="1" type="ORF">PIB30_054441</name>
</gene>
<organism evidence="1 2">
    <name type="scientific">Stylosanthes scabra</name>
    <dbReference type="NCBI Taxonomy" id="79078"/>
    <lineage>
        <taxon>Eukaryota</taxon>
        <taxon>Viridiplantae</taxon>
        <taxon>Streptophyta</taxon>
        <taxon>Embryophyta</taxon>
        <taxon>Tracheophyta</taxon>
        <taxon>Spermatophyta</taxon>
        <taxon>Magnoliopsida</taxon>
        <taxon>eudicotyledons</taxon>
        <taxon>Gunneridae</taxon>
        <taxon>Pentapetalae</taxon>
        <taxon>rosids</taxon>
        <taxon>fabids</taxon>
        <taxon>Fabales</taxon>
        <taxon>Fabaceae</taxon>
        <taxon>Papilionoideae</taxon>
        <taxon>50 kb inversion clade</taxon>
        <taxon>dalbergioids sensu lato</taxon>
        <taxon>Dalbergieae</taxon>
        <taxon>Pterocarpus clade</taxon>
        <taxon>Stylosanthes</taxon>
    </lineage>
</organism>
<dbReference type="Proteomes" id="UP001341840">
    <property type="component" value="Unassembled WGS sequence"/>
</dbReference>
<dbReference type="EMBL" id="JASCZI010060830">
    <property type="protein sequence ID" value="MED6136256.1"/>
    <property type="molecule type" value="Genomic_DNA"/>
</dbReference>
<protein>
    <submittedName>
        <fullName evidence="1">Uncharacterized protein</fullName>
    </submittedName>
</protein>
<keyword evidence="2" id="KW-1185">Reference proteome</keyword>
<evidence type="ECO:0000313" key="2">
    <source>
        <dbReference type="Proteomes" id="UP001341840"/>
    </source>
</evidence>
<name>A0ABU6SJC5_9FABA</name>
<proteinExistence type="predicted"/>
<evidence type="ECO:0000313" key="1">
    <source>
        <dbReference type="EMBL" id="MED6136256.1"/>
    </source>
</evidence>
<accession>A0ABU6SJC5</accession>
<reference evidence="1 2" key="1">
    <citation type="journal article" date="2023" name="Plants (Basel)">
        <title>Bridging the Gap: Combining Genomics and Transcriptomics Approaches to Understand Stylosanthes scabra, an Orphan Legume from the Brazilian Caatinga.</title>
        <authorList>
            <person name="Ferreira-Neto J.R.C."/>
            <person name="da Silva M.D."/>
            <person name="Binneck E."/>
            <person name="de Melo N.F."/>
            <person name="da Silva R.H."/>
            <person name="de Melo A.L.T.M."/>
            <person name="Pandolfi V."/>
            <person name="Bustamante F.O."/>
            <person name="Brasileiro-Vidal A.C."/>
            <person name="Benko-Iseppon A.M."/>
        </authorList>
    </citation>
    <scope>NUCLEOTIDE SEQUENCE [LARGE SCALE GENOMIC DNA]</scope>
    <source>
        <tissue evidence="1">Leaves</tissue>
    </source>
</reference>
<sequence length="210" mass="23829">MRTGHPCHVARSKNPFLESPCNQSVLARPLSRLRMHRVTVRYLCATARWHKLLLNQVQSCLAPSRASECTPARIIRPLGTSVRSRDSTSFSRTKLYNWRAPACSESCIRTSPISGYYGPPITSRARASRLHDRAVLLQLKTAPRPFFFLIPINTLPILSIPKHHHSVNSHTPPLNPCFCVISLALHRRVSSLFLRYTRINMVNLLLCMLV</sequence>